<evidence type="ECO:0000313" key="3">
    <source>
        <dbReference type="Proteomes" id="UP000283709"/>
    </source>
</evidence>
<dbReference type="EMBL" id="MCAS01000007">
    <property type="protein sequence ID" value="RKF48621.1"/>
    <property type="molecule type" value="Genomic_DNA"/>
</dbReference>
<dbReference type="PANTHER" id="PTHR46637">
    <property type="entry name" value="TIS1421-TRANSPOSASE PROTEIN A"/>
    <property type="match status" value="1"/>
</dbReference>
<evidence type="ECO:0000313" key="2">
    <source>
        <dbReference type="EMBL" id="RKF48621.1"/>
    </source>
</evidence>
<evidence type="ECO:0000259" key="1">
    <source>
        <dbReference type="Pfam" id="PF13340"/>
    </source>
</evidence>
<comment type="caution">
    <text evidence="2">The sequence shown here is derived from an EMBL/GenBank/DDBJ whole genome shotgun (WGS) entry which is preliminary data.</text>
</comment>
<organism evidence="2 3">
    <name type="scientific">Paraburkholderia fungorum</name>
    <dbReference type="NCBI Taxonomy" id="134537"/>
    <lineage>
        <taxon>Bacteria</taxon>
        <taxon>Pseudomonadati</taxon>
        <taxon>Pseudomonadota</taxon>
        <taxon>Betaproteobacteria</taxon>
        <taxon>Burkholderiales</taxon>
        <taxon>Burkholderiaceae</taxon>
        <taxon>Paraburkholderia</taxon>
    </lineage>
</organism>
<protein>
    <recommendedName>
        <fullName evidence="1">Insertion element IS402-like domain-containing protein</fullName>
    </recommendedName>
</protein>
<dbReference type="InterPro" id="IPR052909">
    <property type="entry name" value="Transposase_6_like"/>
</dbReference>
<proteinExistence type="predicted"/>
<reference evidence="2 3" key="1">
    <citation type="submission" date="2016-07" db="EMBL/GenBank/DDBJ databases">
        <title>Genome analysis of Burkholderia fungorum ES3-20.</title>
        <authorList>
            <person name="Xu D."/>
            <person name="Yao R."/>
            <person name="Zheng S."/>
        </authorList>
    </citation>
    <scope>NUCLEOTIDE SEQUENCE [LARGE SCALE GENOMIC DNA]</scope>
    <source>
        <strain evidence="2 3">ES3-20</strain>
    </source>
</reference>
<dbReference type="AlphaFoldDB" id="A0A420GTX6"/>
<accession>A0A420GTX6</accession>
<name>A0A420GTX6_9BURK</name>
<dbReference type="Proteomes" id="UP000283709">
    <property type="component" value="Unassembled WGS sequence"/>
</dbReference>
<dbReference type="InterPro" id="IPR025161">
    <property type="entry name" value="IS402-like_dom"/>
</dbReference>
<feature type="domain" description="Insertion element IS402-like" evidence="1">
    <location>
        <begin position="6"/>
        <end position="82"/>
    </location>
</feature>
<dbReference type="Pfam" id="PF13340">
    <property type="entry name" value="DUF4096"/>
    <property type="match status" value="1"/>
</dbReference>
<dbReference type="RefSeq" id="WP_259461288.1">
    <property type="nucleotide sequence ID" value="NZ_MCAS01000007.1"/>
</dbReference>
<dbReference type="PANTHER" id="PTHR46637:SF1">
    <property type="entry name" value="BLL5188 PROTEIN"/>
    <property type="match status" value="1"/>
</dbReference>
<gene>
    <name evidence="2" type="ORF">BCY88_20820</name>
</gene>
<sequence length="279" mass="31928">MQFNEISDEEWRQLAPILTDTVIAHGQRGRPRVRARLVANAVLWILTTGEPWSRLPGTFPSVPTCRRSLEKWRSTGALAQMHQFLSNAGRSFRCGPDGLLEVRYTAPRVIERQSRDEGLRQVFWKDQAAWQTPQSARRPRLTMDTFTQIARQLPNASPAKPAHAPTREPVERPRYIHRTVSPWMGLASNGRCELDPRGYVVYLAADPVANDRFRGWAEIVRDARRIARSGLIGPSFRNSEAAQQYAFEWARRWIDDALGSNSDDAEIENDIWQRKLRSG</sequence>